<dbReference type="OMA" id="PFGQICL"/>
<dbReference type="AlphaFoldDB" id="A0A0F9ZH81"/>
<reference evidence="3" key="1">
    <citation type="journal article" date="2015" name="Genome Announc.">
        <title>Draft whole-genome sequence of the biocontrol agent Trichoderma harzianum T6776.</title>
        <authorList>
            <person name="Baroncelli R."/>
            <person name="Piaggeschi G."/>
            <person name="Fiorini L."/>
            <person name="Bertolini E."/>
            <person name="Zapparata A."/>
            <person name="Pe M.E."/>
            <person name="Sarrocco S."/>
            <person name="Vannacci G."/>
        </authorList>
    </citation>
    <scope>NUCLEOTIDE SEQUENCE [LARGE SCALE GENOMIC DNA]</scope>
    <source>
        <strain evidence="3">T6776</strain>
    </source>
</reference>
<evidence type="ECO:0000313" key="3">
    <source>
        <dbReference type="Proteomes" id="UP000034112"/>
    </source>
</evidence>
<dbReference type="EMBL" id="JOKZ01000311">
    <property type="protein sequence ID" value="KKO99621.1"/>
    <property type="molecule type" value="Genomic_DNA"/>
</dbReference>
<proteinExistence type="predicted"/>
<keyword evidence="1" id="KW-0732">Signal</keyword>
<evidence type="ECO:0000256" key="1">
    <source>
        <dbReference type="SAM" id="SignalP"/>
    </source>
</evidence>
<gene>
    <name evidence="2" type="ORF">THAR02_08267</name>
</gene>
<organism evidence="2 3">
    <name type="scientific">Trichoderma harzianum</name>
    <name type="common">Hypocrea lixii</name>
    <dbReference type="NCBI Taxonomy" id="5544"/>
    <lineage>
        <taxon>Eukaryota</taxon>
        <taxon>Fungi</taxon>
        <taxon>Dikarya</taxon>
        <taxon>Ascomycota</taxon>
        <taxon>Pezizomycotina</taxon>
        <taxon>Sordariomycetes</taxon>
        <taxon>Hypocreomycetidae</taxon>
        <taxon>Hypocreales</taxon>
        <taxon>Hypocreaceae</taxon>
        <taxon>Trichoderma</taxon>
    </lineage>
</organism>
<accession>A0A0F9ZH81</accession>
<comment type="caution">
    <text evidence="2">The sequence shown here is derived from an EMBL/GenBank/DDBJ whole genome shotgun (WGS) entry which is preliminary data.</text>
</comment>
<evidence type="ECO:0000313" key="2">
    <source>
        <dbReference type="EMBL" id="KKO99621.1"/>
    </source>
</evidence>
<dbReference type="Proteomes" id="UP000034112">
    <property type="component" value="Unassembled WGS sequence"/>
</dbReference>
<sequence length="76" mass="7777">MKFSFAIVALAGLAAASPAPIVDGKRVCGMTKGNFLSCPFGTTCVLTDAATKAATGFCQLMDSVDVSIERTVGVMD</sequence>
<protein>
    <submittedName>
        <fullName evidence="2">Uncharacterized protein</fullName>
    </submittedName>
</protein>
<feature type="chain" id="PRO_5002530830" evidence="1">
    <location>
        <begin position="25"/>
        <end position="76"/>
    </location>
</feature>
<dbReference type="OrthoDB" id="10415860at2759"/>
<name>A0A0F9ZH81_TRIHA</name>
<feature type="signal peptide" evidence="1">
    <location>
        <begin position="1"/>
        <end position="24"/>
    </location>
</feature>